<dbReference type="Proteomes" id="UP000828390">
    <property type="component" value="Unassembled WGS sequence"/>
</dbReference>
<evidence type="ECO:0000313" key="1">
    <source>
        <dbReference type="EMBL" id="KAH3736881.1"/>
    </source>
</evidence>
<protein>
    <submittedName>
        <fullName evidence="1">Uncharacterized protein</fullName>
    </submittedName>
</protein>
<proteinExistence type="predicted"/>
<reference evidence="1" key="1">
    <citation type="journal article" date="2019" name="bioRxiv">
        <title>The Genome of the Zebra Mussel, Dreissena polymorpha: A Resource for Invasive Species Research.</title>
        <authorList>
            <person name="McCartney M.A."/>
            <person name="Auch B."/>
            <person name="Kono T."/>
            <person name="Mallez S."/>
            <person name="Zhang Y."/>
            <person name="Obille A."/>
            <person name="Becker A."/>
            <person name="Abrahante J.E."/>
            <person name="Garbe J."/>
            <person name="Badalamenti J.P."/>
            <person name="Herman A."/>
            <person name="Mangelson H."/>
            <person name="Liachko I."/>
            <person name="Sullivan S."/>
            <person name="Sone E.D."/>
            <person name="Koren S."/>
            <person name="Silverstein K.A.T."/>
            <person name="Beckman K.B."/>
            <person name="Gohl D.M."/>
        </authorList>
    </citation>
    <scope>NUCLEOTIDE SEQUENCE</scope>
    <source>
        <strain evidence="1">Duluth1</strain>
        <tissue evidence="1">Whole animal</tissue>
    </source>
</reference>
<dbReference type="AlphaFoldDB" id="A0A9D4D2S5"/>
<reference evidence="1" key="2">
    <citation type="submission" date="2020-11" db="EMBL/GenBank/DDBJ databases">
        <authorList>
            <person name="McCartney M.A."/>
            <person name="Auch B."/>
            <person name="Kono T."/>
            <person name="Mallez S."/>
            <person name="Becker A."/>
            <person name="Gohl D.M."/>
            <person name="Silverstein K.A.T."/>
            <person name="Koren S."/>
            <person name="Bechman K.B."/>
            <person name="Herman A."/>
            <person name="Abrahante J.E."/>
            <person name="Garbe J."/>
        </authorList>
    </citation>
    <scope>NUCLEOTIDE SEQUENCE</scope>
    <source>
        <strain evidence="1">Duluth1</strain>
        <tissue evidence="1">Whole animal</tissue>
    </source>
</reference>
<evidence type="ECO:0000313" key="2">
    <source>
        <dbReference type="Proteomes" id="UP000828390"/>
    </source>
</evidence>
<accession>A0A9D4D2S5</accession>
<name>A0A9D4D2S5_DREPO</name>
<sequence>MDAKSIYTPNLSDCLRPRRGHCLGFASLAHTILRGECCVENLVMSTFHISSGASSRPLCCRMLPSSPMYRSIVSYIPSLMAANLASKA</sequence>
<comment type="caution">
    <text evidence="1">The sequence shown here is derived from an EMBL/GenBank/DDBJ whole genome shotgun (WGS) entry which is preliminary data.</text>
</comment>
<dbReference type="EMBL" id="JAIWYP010000011">
    <property type="protein sequence ID" value="KAH3736881.1"/>
    <property type="molecule type" value="Genomic_DNA"/>
</dbReference>
<organism evidence="1 2">
    <name type="scientific">Dreissena polymorpha</name>
    <name type="common">Zebra mussel</name>
    <name type="synonym">Mytilus polymorpha</name>
    <dbReference type="NCBI Taxonomy" id="45954"/>
    <lineage>
        <taxon>Eukaryota</taxon>
        <taxon>Metazoa</taxon>
        <taxon>Spiralia</taxon>
        <taxon>Lophotrochozoa</taxon>
        <taxon>Mollusca</taxon>
        <taxon>Bivalvia</taxon>
        <taxon>Autobranchia</taxon>
        <taxon>Heteroconchia</taxon>
        <taxon>Euheterodonta</taxon>
        <taxon>Imparidentia</taxon>
        <taxon>Neoheterodontei</taxon>
        <taxon>Myida</taxon>
        <taxon>Dreissenoidea</taxon>
        <taxon>Dreissenidae</taxon>
        <taxon>Dreissena</taxon>
    </lineage>
</organism>
<keyword evidence="2" id="KW-1185">Reference proteome</keyword>
<gene>
    <name evidence="1" type="ORF">DPMN_043456</name>
</gene>